<accession>A0ABW1EKN8</accession>
<dbReference type="InterPro" id="IPR002794">
    <property type="entry name" value="DUF92_TMEM19"/>
</dbReference>
<evidence type="ECO:0000313" key="7">
    <source>
        <dbReference type="EMBL" id="MFC5864509.1"/>
    </source>
</evidence>
<dbReference type="Proteomes" id="UP001596091">
    <property type="component" value="Unassembled WGS sequence"/>
</dbReference>
<evidence type="ECO:0000256" key="5">
    <source>
        <dbReference type="ARBA" id="ARBA00023136"/>
    </source>
</evidence>
<keyword evidence="3 6" id="KW-0812">Transmembrane</keyword>
<organism evidence="7 8">
    <name type="scientific">Acidicapsa dinghuensis</name>
    <dbReference type="NCBI Taxonomy" id="2218256"/>
    <lineage>
        <taxon>Bacteria</taxon>
        <taxon>Pseudomonadati</taxon>
        <taxon>Acidobacteriota</taxon>
        <taxon>Terriglobia</taxon>
        <taxon>Terriglobales</taxon>
        <taxon>Acidobacteriaceae</taxon>
        <taxon>Acidicapsa</taxon>
    </lineage>
</organism>
<comment type="similarity">
    <text evidence="2">Belongs to the TMEM19 family.</text>
</comment>
<dbReference type="Pfam" id="PF01940">
    <property type="entry name" value="DUF92"/>
    <property type="match status" value="1"/>
</dbReference>
<dbReference type="PANTHER" id="PTHR13353:SF5">
    <property type="entry name" value="TRANSMEMBRANE PROTEIN 19"/>
    <property type="match status" value="1"/>
</dbReference>
<dbReference type="EMBL" id="JBHSPH010000010">
    <property type="protein sequence ID" value="MFC5864509.1"/>
    <property type="molecule type" value="Genomic_DNA"/>
</dbReference>
<evidence type="ECO:0000256" key="1">
    <source>
        <dbReference type="ARBA" id="ARBA00004141"/>
    </source>
</evidence>
<feature type="transmembrane region" description="Helical" evidence="6">
    <location>
        <begin position="83"/>
        <end position="102"/>
    </location>
</feature>
<keyword evidence="8" id="KW-1185">Reference proteome</keyword>
<comment type="caution">
    <text evidence="7">The sequence shown here is derived from an EMBL/GenBank/DDBJ whole genome shotgun (WGS) entry which is preliminary data.</text>
</comment>
<proteinExistence type="inferred from homology"/>
<evidence type="ECO:0000256" key="4">
    <source>
        <dbReference type="ARBA" id="ARBA00022989"/>
    </source>
</evidence>
<evidence type="ECO:0000256" key="3">
    <source>
        <dbReference type="ARBA" id="ARBA00022692"/>
    </source>
</evidence>
<feature type="transmembrane region" description="Helical" evidence="6">
    <location>
        <begin position="198"/>
        <end position="220"/>
    </location>
</feature>
<comment type="subcellular location">
    <subcellularLocation>
        <location evidence="1">Membrane</location>
        <topology evidence="1">Multi-pass membrane protein</topology>
    </subcellularLocation>
</comment>
<dbReference type="PANTHER" id="PTHR13353">
    <property type="entry name" value="TRANSMEMBRANE PROTEIN 19"/>
    <property type="match status" value="1"/>
</dbReference>
<feature type="transmembrane region" description="Helical" evidence="6">
    <location>
        <begin position="33"/>
        <end position="52"/>
    </location>
</feature>
<evidence type="ECO:0000256" key="2">
    <source>
        <dbReference type="ARBA" id="ARBA00009012"/>
    </source>
</evidence>
<name>A0ABW1EKN8_9BACT</name>
<feature type="transmembrane region" description="Helical" evidence="6">
    <location>
        <begin position="59"/>
        <end position="77"/>
    </location>
</feature>
<dbReference type="RefSeq" id="WP_263333079.1">
    <property type="nucleotide sequence ID" value="NZ_JAGSYH010000001.1"/>
</dbReference>
<keyword evidence="4 6" id="KW-1133">Transmembrane helix</keyword>
<protein>
    <submittedName>
        <fullName evidence="7">DUF92 domain-containing protein</fullName>
    </submittedName>
</protein>
<evidence type="ECO:0000313" key="8">
    <source>
        <dbReference type="Proteomes" id="UP001596091"/>
    </source>
</evidence>
<reference evidence="8" key="1">
    <citation type="journal article" date="2019" name="Int. J. Syst. Evol. Microbiol.">
        <title>The Global Catalogue of Microorganisms (GCM) 10K type strain sequencing project: providing services to taxonomists for standard genome sequencing and annotation.</title>
        <authorList>
            <consortium name="The Broad Institute Genomics Platform"/>
            <consortium name="The Broad Institute Genome Sequencing Center for Infectious Disease"/>
            <person name="Wu L."/>
            <person name="Ma J."/>
        </authorList>
    </citation>
    <scope>NUCLEOTIDE SEQUENCE [LARGE SCALE GENOMIC DNA]</scope>
    <source>
        <strain evidence="8">JCM 4087</strain>
    </source>
</reference>
<sequence length="294" mass="31093">MAWQSKAILLLVLPWTSLNVLFAAYWWAPRQPVVLWTTLGISGSFGLLVWLLRAGTAGASATGAIITTSLMFSTARFPYAWSWLHGALLPVLAVFLLAFTATKIGKSQKERLGTAENKRGRNAAQVAANLGIAALAATASLSFNRFAENAAYLNLVLAIAALAEATADTVSSEIGQVFGGQPRSITTFRLVPPGTDGGITLVGTFSGIIAAAIVAAVAVWGTGTWSFHSQDAWLVFGMSSSGGIGGLLFDSVLGDLIERRGWLNNDAVNFSSTLAAVGFSLLFWLLWMLAHPMD</sequence>
<feature type="transmembrane region" description="Helical" evidence="6">
    <location>
        <begin position="123"/>
        <end position="143"/>
    </location>
</feature>
<evidence type="ECO:0000256" key="6">
    <source>
        <dbReference type="SAM" id="Phobius"/>
    </source>
</evidence>
<gene>
    <name evidence="7" type="ORF">ACFPT7_19535</name>
</gene>
<feature type="transmembrane region" description="Helical" evidence="6">
    <location>
        <begin position="232"/>
        <end position="249"/>
    </location>
</feature>
<keyword evidence="5 6" id="KW-0472">Membrane</keyword>
<feature type="transmembrane region" description="Helical" evidence="6">
    <location>
        <begin position="269"/>
        <end position="290"/>
    </location>
</feature>